<keyword evidence="3" id="KW-1003">Cell membrane</keyword>
<dbReference type="Pfam" id="PF04093">
    <property type="entry name" value="MreD"/>
    <property type="match status" value="1"/>
</dbReference>
<sequence length="178" mass="20703">MKRYEFFCCTIFYNLSNKLFITLMGFVVLLIDGQLSDLITTLAGRTVLLQVHLLLIFSFLLLRFLDTDFFTYLLALVLGLIYDSYYLNFIGVAFFMLPIFVYLLKRGRSFFITPTRSALGFFLLIFVYEVGAYGLAYLFHLTTYNPLSFVTYQLVITLVFNTLLFIFLDKIVHKIGSK</sequence>
<feature type="transmembrane region" description="Helical" evidence="8">
    <location>
        <begin position="85"/>
        <end position="104"/>
    </location>
</feature>
<keyword evidence="4 8" id="KW-0812">Transmembrane</keyword>
<feature type="transmembrane region" description="Helical" evidence="8">
    <location>
        <begin position="150"/>
        <end position="168"/>
    </location>
</feature>
<reference evidence="9 10" key="1">
    <citation type="submission" date="2018-05" db="EMBL/GenBank/DDBJ databases">
        <title>Complete genome sequences of Streptococcus sobrinus.</title>
        <authorList>
            <person name="Sales M."/>
            <person name="Jensen P.A."/>
        </authorList>
    </citation>
    <scope>NUCLEOTIDE SEQUENCE [LARGE SCALE GENOMIC DNA]</scope>
    <source>
        <strain evidence="9 10">SL1</strain>
    </source>
</reference>
<dbReference type="EMBL" id="CP029490">
    <property type="protein sequence ID" value="AWN21758.1"/>
    <property type="molecule type" value="Genomic_DNA"/>
</dbReference>
<evidence type="ECO:0000256" key="2">
    <source>
        <dbReference type="ARBA" id="ARBA00007776"/>
    </source>
</evidence>
<evidence type="ECO:0000256" key="3">
    <source>
        <dbReference type="ARBA" id="ARBA00022475"/>
    </source>
</evidence>
<keyword evidence="7 8" id="KW-0472">Membrane</keyword>
<keyword evidence="10" id="KW-1185">Reference proteome</keyword>
<evidence type="ECO:0000313" key="9">
    <source>
        <dbReference type="EMBL" id="AWN21758.1"/>
    </source>
</evidence>
<feature type="transmembrane region" description="Helical" evidence="8">
    <location>
        <begin position="47"/>
        <end position="65"/>
    </location>
</feature>
<evidence type="ECO:0000256" key="8">
    <source>
        <dbReference type="SAM" id="Phobius"/>
    </source>
</evidence>
<dbReference type="Proteomes" id="UP000245369">
    <property type="component" value="Chromosome"/>
</dbReference>
<evidence type="ECO:0000256" key="5">
    <source>
        <dbReference type="ARBA" id="ARBA00022960"/>
    </source>
</evidence>
<evidence type="ECO:0000313" key="10">
    <source>
        <dbReference type="Proteomes" id="UP000245369"/>
    </source>
</evidence>
<evidence type="ECO:0000256" key="1">
    <source>
        <dbReference type="ARBA" id="ARBA00004651"/>
    </source>
</evidence>
<dbReference type="InterPro" id="IPR007227">
    <property type="entry name" value="Cell_shape_determining_MreD"/>
</dbReference>
<gene>
    <name evidence="9" type="ORF">DK182_00205</name>
</gene>
<evidence type="ECO:0000256" key="4">
    <source>
        <dbReference type="ARBA" id="ARBA00022692"/>
    </source>
</evidence>
<name>A0ABM6W8L7_9STRE</name>
<dbReference type="RefSeq" id="WP_050585021.1">
    <property type="nucleotide sequence ID" value="NZ_CP029490.1"/>
</dbReference>
<evidence type="ECO:0000256" key="6">
    <source>
        <dbReference type="ARBA" id="ARBA00022989"/>
    </source>
</evidence>
<comment type="subcellular location">
    <subcellularLocation>
        <location evidence="1">Cell membrane</location>
        <topology evidence="1">Multi-pass membrane protein</topology>
    </subcellularLocation>
</comment>
<protein>
    <submittedName>
        <fullName evidence="9">Rod shape-determining protein MreD</fullName>
    </submittedName>
</protein>
<organism evidence="9 10">
    <name type="scientific">Streptococcus sobrinus</name>
    <dbReference type="NCBI Taxonomy" id="1310"/>
    <lineage>
        <taxon>Bacteria</taxon>
        <taxon>Bacillati</taxon>
        <taxon>Bacillota</taxon>
        <taxon>Bacilli</taxon>
        <taxon>Lactobacillales</taxon>
        <taxon>Streptococcaceae</taxon>
        <taxon>Streptococcus</taxon>
    </lineage>
</organism>
<accession>A0ABM6W8L7</accession>
<proteinExistence type="inferred from homology"/>
<dbReference type="GeneID" id="93922945"/>
<feature type="transmembrane region" description="Helical" evidence="8">
    <location>
        <begin position="20"/>
        <end position="40"/>
    </location>
</feature>
<evidence type="ECO:0000256" key="7">
    <source>
        <dbReference type="ARBA" id="ARBA00023136"/>
    </source>
</evidence>
<feature type="transmembrane region" description="Helical" evidence="8">
    <location>
        <begin position="116"/>
        <end position="138"/>
    </location>
</feature>
<keyword evidence="6 8" id="KW-1133">Transmembrane helix</keyword>
<comment type="similarity">
    <text evidence="2">Belongs to the MreD family.</text>
</comment>
<keyword evidence="5" id="KW-0133">Cell shape</keyword>